<dbReference type="InterPro" id="IPR011936">
    <property type="entry name" value="Myxo_disulph_rpt"/>
</dbReference>
<keyword evidence="4" id="KW-0812">Transmembrane</keyword>
<keyword evidence="1" id="KW-0732">Signal</keyword>
<feature type="transmembrane region" description="Helical" evidence="4">
    <location>
        <begin position="705"/>
        <end position="723"/>
    </location>
</feature>
<reference evidence="5" key="1">
    <citation type="submission" date="2023-07" db="EMBL/GenBank/DDBJ databases">
        <authorList>
            <consortium name="AG Swart"/>
            <person name="Singh M."/>
            <person name="Singh A."/>
            <person name="Seah K."/>
            <person name="Emmerich C."/>
        </authorList>
    </citation>
    <scope>NUCLEOTIDE SEQUENCE</scope>
    <source>
        <strain evidence="5">DP1</strain>
    </source>
</reference>
<dbReference type="GO" id="GO:0006508">
    <property type="term" value="P:proteolysis"/>
    <property type="evidence" value="ECO:0007669"/>
    <property type="project" value="TreeGrafter"/>
</dbReference>
<evidence type="ECO:0000256" key="3">
    <source>
        <dbReference type="ARBA" id="ARBA00023157"/>
    </source>
</evidence>
<feature type="transmembrane region" description="Helical" evidence="4">
    <location>
        <begin position="651"/>
        <end position="669"/>
    </location>
</feature>
<dbReference type="AlphaFoldDB" id="A0AAD1U765"/>
<evidence type="ECO:0000256" key="1">
    <source>
        <dbReference type="ARBA" id="ARBA00022729"/>
    </source>
</evidence>
<dbReference type="InterPro" id="IPR043543">
    <property type="entry name" value="PAPPA/PAPPA2"/>
</dbReference>
<organism evidence="5 6">
    <name type="scientific">Euplotes crassus</name>
    <dbReference type="NCBI Taxonomy" id="5936"/>
    <lineage>
        <taxon>Eukaryota</taxon>
        <taxon>Sar</taxon>
        <taxon>Alveolata</taxon>
        <taxon>Ciliophora</taxon>
        <taxon>Intramacronucleata</taxon>
        <taxon>Spirotrichea</taxon>
        <taxon>Hypotrichia</taxon>
        <taxon>Euplotida</taxon>
        <taxon>Euplotidae</taxon>
        <taxon>Moneuplotes</taxon>
    </lineage>
</organism>
<keyword evidence="3" id="KW-1015">Disulfide bond</keyword>
<dbReference type="GO" id="GO:0004222">
    <property type="term" value="F:metalloendopeptidase activity"/>
    <property type="evidence" value="ECO:0007669"/>
    <property type="project" value="TreeGrafter"/>
</dbReference>
<proteinExistence type="predicted"/>
<dbReference type="EMBL" id="CAMPGE010001512">
    <property type="protein sequence ID" value="CAI2360304.1"/>
    <property type="molecule type" value="Genomic_DNA"/>
</dbReference>
<keyword evidence="2" id="KW-0677">Repeat</keyword>
<comment type="caution">
    <text evidence="5">The sequence shown here is derived from an EMBL/GenBank/DDBJ whole genome shotgun (WGS) entry which is preliminary data.</text>
</comment>
<feature type="transmembrane region" description="Helical" evidence="4">
    <location>
        <begin position="590"/>
        <end position="615"/>
    </location>
</feature>
<gene>
    <name evidence="5" type="ORF">ECRASSUSDP1_LOCUS1604</name>
</gene>
<evidence type="ECO:0000256" key="2">
    <source>
        <dbReference type="ARBA" id="ARBA00022737"/>
    </source>
</evidence>
<feature type="transmembrane region" description="Helical" evidence="4">
    <location>
        <begin position="675"/>
        <end position="693"/>
    </location>
</feature>
<evidence type="ECO:0000256" key="4">
    <source>
        <dbReference type="SAM" id="Phobius"/>
    </source>
</evidence>
<keyword evidence="6" id="KW-1185">Reference proteome</keyword>
<accession>A0AAD1U765</accession>
<dbReference type="Proteomes" id="UP001295684">
    <property type="component" value="Unassembled WGS sequence"/>
</dbReference>
<sequence>MARVNATHQKLWFYYKSFSPPGSAYDMIGRNNDTYTNHVIDEETIKLRFTGREVILTSVKLYRWPISWTSVYHQLPAWTEDGNNTLKWNFYSGYASYPSSGGDACQDFLEPKGYCVNKQGEGDSATETCNKGYYLHGRFCYEKCGDGIMHNTPQVFSCDDGNMINGDGCDQFCETEPYHYCAASHLGKSICESSCGNGEKNLVDNESCDDGNIFNGDGCSSECTIEPNNTCTQLDGEISICSPNCGNGVHDPGETCDDKNSMDFDGCNSACQIEPNFVCSYDSALARDLCISMFFPPIVSKNIHSVETFELVYTFNDSMVNYNFTGTDISMSVYSSMSSYDVTWLASFQSATELKVKYAITPLILGGNGEILEVSLDNVNAFISQDKIPISNKLEFKYVFEAIPPTEEAESAGSGTSIMFVATFGLSLMISVLTGSSMELMWSLANTLQILFIMGLLDLHCPSNLKALISYLKYSNFDNPLTKWLSSILIKSFKNVSSPMNKDFSSLGFGSSSIIANSFDRMFLLFMVGIMILLVYLLSKCCKKNCIAKRIEKVDKSLRYESSTRFVVEISMTLSISILINLLYGKLDSLFEIISFMLALLLSVMLILLLIYATVWPIINFEKIKTCPEQVERHCFLFLEFKTNHIKCMMFYSYFTLRRIMIACVVIALQSFPRTQLVCLTILFYWIISYMIVYRPFKCQVNNFLNCVNETFLMVFCITLTNFLNPEDSEKLQLYGYVCIGILGVMFIFNWGIIFPLKIRDSFRGCKEKCHKKTEEEIERERKKKVVISIINSRKLAINKTLPNLQKNKSRQVQKDEFLEGWRKARVYKMKQK</sequence>
<evidence type="ECO:0000313" key="6">
    <source>
        <dbReference type="Proteomes" id="UP001295684"/>
    </source>
</evidence>
<dbReference type="GO" id="GO:0005615">
    <property type="term" value="C:extracellular space"/>
    <property type="evidence" value="ECO:0007669"/>
    <property type="project" value="TreeGrafter"/>
</dbReference>
<dbReference type="PANTHER" id="PTHR46130">
    <property type="entry name" value="LAMGL DOMAIN-CONTAINING PROTEIN"/>
    <property type="match status" value="1"/>
</dbReference>
<dbReference type="GO" id="GO:0007166">
    <property type="term" value="P:cell surface receptor signaling pathway"/>
    <property type="evidence" value="ECO:0007669"/>
    <property type="project" value="TreeGrafter"/>
</dbReference>
<dbReference type="PANTHER" id="PTHR46130:SF3">
    <property type="entry name" value="CHROMOSOME UNDETERMINED SCAFFOLD_33, WHOLE GENOME SHOTGUN SEQUENCE"/>
    <property type="match status" value="1"/>
</dbReference>
<feature type="transmembrane region" description="Helical" evidence="4">
    <location>
        <begin position="735"/>
        <end position="757"/>
    </location>
</feature>
<dbReference type="NCBIfam" id="TIGR02232">
    <property type="entry name" value="myxo_disulf_rpt"/>
    <property type="match status" value="3"/>
</dbReference>
<protein>
    <submittedName>
        <fullName evidence="5">Uncharacterized protein</fullName>
    </submittedName>
</protein>
<keyword evidence="4" id="KW-0472">Membrane</keyword>
<feature type="transmembrane region" description="Helical" evidence="4">
    <location>
        <begin position="522"/>
        <end position="539"/>
    </location>
</feature>
<keyword evidence="4" id="KW-1133">Transmembrane helix</keyword>
<dbReference type="Pfam" id="PF13948">
    <property type="entry name" value="DUF4215"/>
    <property type="match status" value="3"/>
</dbReference>
<feature type="transmembrane region" description="Helical" evidence="4">
    <location>
        <begin position="566"/>
        <end position="584"/>
    </location>
</feature>
<evidence type="ECO:0000313" key="5">
    <source>
        <dbReference type="EMBL" id="CAI2360304.1"/>
    </source>
</evidence>
<name>A0AAD1U765_EUPCR</name>